<sequence length="853" mass="100578">MLLNDILDWVEELSYWQKVIAKKILKNEIFTYEDVEKVFEIVMVENKLSDKNIIEEELKFKNIQEVNEGIKNNSIKWKGLENVVGVNAIHENAKLGIGPQLTMIYGENGSGKTGYTRLLNNIFVSKGDKKILQNIFEDKYSEPSAVTLFEYENEEIESINYPDVKKHPFYKKVAVFDSHSATEGLTNESELSFTPFEFDFFDKFLEAIELVKKRFDEEVKKHQLNDSFKKQFMKETSVKKLIENIDSYSNLEHFKESILITDNDKERREKNYRKLLNLKAQDPFEQIKTYKDLIKQFREIKKYLSNINGMFNKTTFACLENLVNNTESLRRLSSEEGVERFKDYNIENIGSQEWENFLEAAFNYYNTIEHEVENCLLCRQNIQHTNILNEYWEYLKSGYKSLVNLEEQKIKEKIDLYSNINGVLIREDTVLYNWISKNDLNFLEYIKEFSESLIDLKEKIIESLKKGTWNVYEGNELNFDCKLIDNQIEKLYNYIDSLNEFDIKKEIRALEKEEDEFSDKSLANNLFSEIEEYHLTQNWLEKSKKVKINTTKITRKQNELFSKYVTQKYIDIFEEECTKLNANFSTEISQRGKKGTTFKKLLIKGEKPVNILSEGEQRAISLANFLAESSLSEDNICIILDDPVSSLDNKRKETIANRLINECFTRQVVIFTHDLLFLKIMVDKANLNNINCEQVTLRRIKNKTGISTDDHGWISLSVKKRISKLKDDYQKLQTTYKNLSDDRPEDLINYENQIKLWFEKIRETWEKSVEDVLFNGAVRRFDYAIQTQRLDKAAVNQEYVLEIITGMTESSKWVHDKAEIIGEEIPEPEVLKEQLDKLDAFYKKLMNNQKNKK</sequence>
<proteinExistence type="predicted"/>
<dbReference type="InterPro" id="IPR026866">
    <property type="entry name" value="CR006_AAA"/>
</dbReference>
<evidence type="ECO:0000259" key="1">
    <source>
        <dbReference type="Pfam" id="PF13166"/>
    </source>
</evidence>
<dbReference type="PANTHER" id="PTHR32182">
    <property type="entry name" value="DNA REPLICATION AND REPAIR PROTEIN RECF"/>
    <property type="match status" value="1"/>
</dbReference>
<protein>
    <submittedName>
        <fullName evidence="2">AAA family ATPase</fullName>
    </submittedName>
</protein>
<dbReference type="PANTHER" id="PTHR32182:SF0">
    <property type="entry name" value="DNA REPLICATION AND REPAIR PROTEIN RECF"/>
    <property type="match status" value="1"/>
</dbReference>
<dbReference type="Pfam" id="PF13166">
    <property type="entry name" value="AAA_13"/>
    <property type="match status" value="1"/>
</dbReference>
<name>A0ABD7TXA1_9STAP</name>
<dbReference type="RefSeq" id="WP_262626548.1">
    <property type="nucleotide sequence ID" value="NZ_CP094809.1"/>
</dbReference>
<gene>
    <name evidence="2" type="ORF">MUA95_01515</name>
</gene>
<feature type="domain" description="Protein CR006 P-loop" evidence="1">
    <location>
        <begin position="355"/>
        <end position="781"/>
    </location>
</feature>
<dbReference type="Gene3D" id="3.40.50.300">
    <property type="entry name" value="P-loop containing nucleotide triphosphate hydrolases"/>
    <property type="match status" value="1"/>
</dbReference>
<dbReference type="AlphaFoldDB" id="A0ABD7TXA1"/>
<reference evidence="2" key="1">
    <citation type="submission" date="2022-03" db="EMBL/GenBank/DDBJ databases">
        <title>Comparative Genomics of East African Camel-Associated Staphylococcaceae spp.: Diversity and Inheritance of Traits Involved in Host-Pathogen Interactions.</title>
        <authorList>
            <person name="Akarsu H."/>
            <person name="Liljander A."/>
            <person name="Younan M."/>
            <person name="Brodard I."/>
            <person name="Glucks I."/>
            <person name="Labroussaa F."/>
            <person name="Overesch G."/>
            <person name="Kuhnert P."/>
            <person name="Perreten V."/>
            <person name="Drexler J.F."/>
            <person name="Corman V.M."/>
            <person name="Falquet L."/>
            <person name="Jores J."/>
        </authorList>
    </citation>
    <scope>NUCLEOTIDE SEQUENCE</scope>
    <source>
        <strain evidence="2">IVB6197</strain>
    </source>
</reference>
<dbReference type="Proteomes" id="UP001065705">
    <property type="component" value="Chromosome"/>
</dbReference>
<accession>A0ABD7TXA1</accession>
<dbReference type="SUPFAM" id="SSF52540">
    <property type="entry name" value="P-loop containing nucleoside triphosphate hydrolases"/>
    <property type="match status" value="2"/>
</dbReference>
<dbReference type="InterPro" id="IPR027417">
    <property type="entry name" value="P-loop_NTPase"/>
</dbReference>
<organism evidence="2 3">
    <name type="scientific">Staphylococcus agnetis</name>
    <dbReference type="NCBI Taxonomy" id="985762"/>
    <lineage>
        <taxon>Bacteria</taxon>
        <taxon>Bacillati</taxon>
        <taxon>Bacillota</taxon>
        <taxon>Bacilli</taxon>
        <taxon>Bacillales</taxon>
        <taxon>Staphylococcaceae</taxon>
        <taxon>Staphylococcus</taxon>
    </lineage>
</organism>
<evidence type="ECO:0000313" key="3">
    <source>
        <dbReference type="Proteomes" id="UP001065705"/>
    </source>
</evidence>
<evidence type="ECO:0000313" key="2">
    <source>
        <dbReference type="EMBL" id="UXU57515.1"/>
    </source>
</evidence>
<dbReference type="EMBL" id="CP094809">
    <property type="protein sequence ID" value="UXU57515.1"/>
    <property type="molecule type" value="Genomic_DNA"/>
</dbReference>